<dbReference type="EMBL" id="JADFTS010000009">
    <property type="protein sequence ID" value="KAF9587642.1"/>
    <property type="molecule type" value="Genomic_DNA"/>
</dbReference>
<evidence type="ECO:0000313" key="3">
    <source>
        <dbReference type="Proteomes" id="UP000631114"/>
    </source>
</evidence>
<proteinExistence type="predicted"/>
<name>A0A835GWX0_9MAGN</name>
<dbReference type="AlphaFoldDB" id="A0A835GWX0"/>
<sequence>MERIYLGRGFQSGQSTTTASVVSRKPSNTSAGVPSRKPSMVLPVYLEMLLHSLVLL</sequence>
<organism evidence="2 3">
    <name type="scientific">Coptis chinensis</name>
    <dbReference type="NCBI Taxonomy" id="261450"/>
    <lineage>
        <taxon>Eukaryota</taxon>
        <taxon>Viridiplantae</taxon>
        <taxon>Streptophyta</taxon>
        <taxon>Embryophyta</taxon>
        <taxon>Tracheophyta</taxon>
        <taxon>Spermatophyta</taxon>
        <taxon>Magnoliopsida</taxon>
        <taxon>Ranunculales</taxon>
        <taxon>Ranunculaceae</taxon>
        <taxon>Coptidoideae</taxon>
        <taxon>Coptis</taxon>
    </lineage>
</organism>
<accession>A0A835GWX0</accession>
<protein>
    <submittedName>
        <fullName evidence="2">Uncharacterized protein</fullName>
    </submittedName>
</protein>
<keyword evidence="3" id="KW-1185">Reference proteome</keyword>
<evidence type="ECO:0000313" key="2">
    <source>
        <dbReference type="EMBL" id="KAF9587642.1"/>
    </source>
</evidence>
<gene>
    <name evidence="2" type="ORF">IFM89_004474</name>
</gene>
<feature type="compositionally biased region" description="Polar residues" evidence="1">
    <location>
        <begin position="11"/>
        <end position="32"/>
    </location>
</feature>
<dbReference type="Proteomes" id="UP000631114">
    <property type="component" value="Unassembled WGS sequence"/>
</dbReference>
<comment type="caution">
    <text evidence="2">The sequence shown here is derived from an EMBL/GenBank/DDBJ whole genome shotgun (WGS) entry which is preliminary data.</text>
</comment>
<evidence type="ECO:0000256" key="1">
    <source>
        <dbReference type="SAM" id="MobiDB-lite"/>
    </source>
</evidence>
<reference evidence="2 3" key="1">
    <citation type="submission" date="2020-10" db="EMBL/GenBank/DDBJ databases">
        <title>The Coptis chinensis genome and diversification of protoberbering-type alkaloids.</title>
        <authorList>
            <person name="Wang B."/>
            <person name="Shu S."/>
            <person name="Song C."/>
            <person name="Liu Y."/>
        </authorList>
    </citation>
    <scope>NUCLEOTIDE SEQUENCE [LARGE SCALE GENOMIC DNA]</scope>
    <source>
        <strain evidence="2">HL-2020</strain>
        <tissue evidence="2">Leaf</tissue>
    </source>
</reference>
<feature type="region of interest" description="Disordered" evidence="1">
    <location>
        <begin position="1"/>
        <end position="35"/>
    </location>
</feature>